<keyword evidence="2" id="KW-1185">Reference proteome</keyword>
<dbReference type="Proteomes" id="UP001320706">
    <property type="component" value="Unassembled WGS sequence"/>
</dbReference>
<comment type="caution">
    <text evidence="1">The sequence shown here is derived from an EMBL/GenBank/DDBJ whole genome shotgun (WGS) entry which is preliminary data.</text>
</comment>
<proteinExistence type="predicted"/>
<accession>A0ACC3SII7</accession>
<organism evidence="1 2">
    <name type="scientific">Zalaria obscura</name>
    <dbReference type="NCBI Taxonomy" id="2024903"/>
    <lineage>
        <taxon>Eukaryota</taxon>
        <taxon>Fungi</taxon>
        <taxon>Dikarya</taxon>
        <taxon>Ascomycota</taxon>
        <taxon>Pezizomycotina</taxon>
        <taxon>Dothideomycetes</taxon>
        <taxon>Dothideomycetidae</taxon>
        <taxon>Dothideales</taxon>
        <taxon>Zalariaceae</taxon>
        <taxon>Zalaria</taxon>
    </lineage>
</organism>
<dbReference type="EMBL" id="JAMKPW020000011">
    <property type="protein sequence ID" value="KAK8213356.1"/>
    <property type="molecule type" value="Genomic_DNA"/>
</dbReference>
<evidence type="ECO:0000313" key="2">
    <source>
        <dbReference type="Proteomes" id="UP001320706"/>
    </source>
</evidence>
<sequence length="102" mass="11158">MSPDDIMARCGGKWAWRARGGCGRDSLQQAHEHQWTKRESAAPDTCRKAHGGARALEPPPRDETPVPSPMPAATQPFCGAVRDSVSSRTLIKVRVRVRKGLV</sequence>
<protein>
    <submittedName>
        <fullName evidence="1">Uncharacterized protein</fullName>
    </submittedName>
</protein>
<name>A0ACC3SII7_9PEZI</name>
<gene>
    <name evidence="1" type="ORF">M8818_002655</name>
</gene>
<evidence type="ECO:0000313" key="1">
    <source>
        <dbReference type="EMBL" id="KAK8213356.1"/>
    </source>
</evidence>
<reference evidence="1" key="1">
    <citation type="submission" date="2024-02" db="EMBL/GenBank/DDBJ databases">
        <title>Metagenome Assembled Genome of Zalaria obscura JY119.</title>
        <authorList>
            <person name="Vighnesh L."/>
            <person name="Jagadeeshwari U."/>
            <person name="Venkata Ramana C."/>
            <person name="Sasikala C."/>
        </authorList>
    </citation>
    <scope>NUCLEOTIDE SEQUENCE</scope>
    <source>
        <strain evidence="1">JY119</strain>
    </source>
</reference>